<reference evidence="3" key="1">
    <citation type="journal article" date="2017" name="Genome Announc.">
        <title>Draft Genome Sequence of Terrimicrobium sacchariphilum NM-5T, a Facultative Anaerobic Soil Bacterium of the Class Spartobacteria.</title>
        <authorList>
            <person name="Qiu Y.L."/>
            <person name="Tourlousse D.M."/>
            <person name="Matsuura N."/>
            <person name="Ohashi A."/>
            <person name="Sekiguchi Y."/>
        </authorList>
    </citation>
    <scope>NUCLEOTIDE SEQUENCE [LARGE SCALE GENOMIC DNA]</scope>
    <source>
        <strain evidence="3">NM-5</strain>
    </source>
</reference>
<dbReference type="EMBL" id="BDCO01000002">
    <property type="protein sequence ID" value="GAT32955.1"/>
    <property type="molecule type" value="Genomic_DNA"/>
</dbReference>
<keyword evidence="1" id="KW-0812">Transmembrane</keyword>
<dbReference type="OrthoDB" id="21339at2"/>
<dbReference type="RefSeq" id="WP_075078745.1">
    <property type="nucleotide sequence ID" value="NZ_BDCO01000002.1"/>
</dbReference>
<evidence type="ECO:0000313" key="2">
    <source>
        <dbReference type="EMBL" id="GAT32955.1"/>
    </source>
</evidence>
<name>A0A146G5A1_TERSA</name>
<feature type="transmembrane region" description="Helical" evidence="1">
    <location>
        <begin position="181"/>
        <end position="205"/>
    </location>
</feature>
<sequence length="222" mass="25022">MMSAEPVPQEPFSIDAALEDCLAQADGEGVLLQTALERLGPASFCFVSLLLSVLFIQPFSLGPLTMASALTFMAAGWQMVRRAQYPKLPKRMRDARLHGKGWKMVIAFCQKTLRFCRKFTRPRLQHWVSGDRGEQFIGWLILIGGFLVAIPAANLPLNNTLPALMVLFAAIAWLEKDGLMIFISLAWGVLTLLYFLIVGLALWFFGEQVATWMHSFWGHFWK</sequence>
<dbReference type="AlphaFoldDB" id="A0A146G5A1"/>
<dbReference type="Pfam" id="PF06055">
    <property type="entry name" value="ExoD"/>
    <property type="match status" value="1"/>
</dbReference>
<dbReference type="Proteomes" id="UP000076023">
    <property type="component" value="Unassembled WGS sequence"/>
</dbReference>
<keyword evidence="1" id="KW-0472">Membrane</keyword>
<evidence type="ECO:0008006" key="4">
    <source>
        <dbReference type="Google" id="ProtNLM"/>
    </source>
</evidence>
<feature type="transmembrane region" description="Helical" evidence="1">
    <location>
        <begin position="62"/>
        <end position="80"/>
    </location>
</feature>
<evidence type="ECO:0000256" key="1">
    <source>
        <dbReference type="SAM" id="Phobius"/>
    </source>
</evidence>
<keyword evidence="1" id="KW-1133">Transmembrane helix</keyword>
<evidence type="ECO:0000313" key="3">
    <source>
        <dbReference type="Proteomes" id="UP000076023"/>
    </source>
</evidence>
<proteinExistence type="predicted"/>
<gene>
    <name evidence="2" type="ORF">TSACC_21358</name>
</gene>
<feature type="transmembrane region" description="Helical" evidence="1">
    <location>
        <begin position="136"/>
        <end position="153"/>
    </location>
</feature>
<dbReference type="InParanoid" id="A0A146G5A1"/>
<dbReference type="STRING" id="690879.TSACC_21358"/>
<dbReference type="PIRSF" id="PIRSF033239">
    <property type="entry name" value="ExoD"/>
    <property type="match status" value="1"/>
</dbReference>
<organism evidence="2 3">
    <name type="scientific">Terrimicrobium sacchariphilum</name>
    <dbReference type="NCBI Taxonomy" id="690879"/>
    <lineage>
        <taxon>Bacteria</taxon>
        <taxon>Pseudomonadati</taxon>
        <taxon>Verrucomicrobiota</taxon>
        <taxon>Terrimicrobiia</taxon>
        <taxon>Terrimicrobiales</taxon>
        <taxon>Terrimicrobiaceae</taxon>
        <taxon>Terrimicrobium</taxon>
    </lineage>
</organism>
<dbReference type="InterPro" id="IPR010331">
    <property type="entry name" value="ExoD"/>
</dbReference>
<keyword evidence="3" id="KW-1185">Reference proteome</keyword>
<comment type="caution">
    <text evidence="2">The sequence shown here is derived from an EMBL/GenBank/DDBJ whole genome shotgun (WGS) entry which is preliminary data.</text>
</comment>
<dbReference type="PANTHER" id="PTHR41795">
    <property type="entry name" value="EXOPOLYSACCHARIDE SYNTHESIS PROTEIN"/>
    <property type="match status" value="1"/>
</dbReference>
<protein>
    <recommendedName>
        <fullName evidence="4">Exopolysaccharide synthesis, ExoD</fullName>
    </recommendedName>
</protein>
<dbReference type="PANTHER" id="PTHR41795:SF1">
    <property type="entry name" value="EXOPOLYSACCHARIDE SYNTHESIS PROTEIN"/>
    <property type="match status" value="1"/>
</dbReference>
<accession>A0A146G5A1</accession>